<dbReference type="PANTHER" id="PTHR47510">
    <property type="entry name" value="REVERSE TRANSCRIPTASE DOMAIN-CONTAINING PROTEIN"/>
    <property type="match status" value="1"/>
</dbReference>
<keyword evidence="2" id="KW-0548">Nucleotidyltransferase</keyword>
<organism evidence="2 3">
    <name type="scientific">Stylophora pistillata</name>
    <name type="common">Smooth cauliflower coral</name>
    <dbReference type="NCBI Taxonomy" id="50429"/>
    <lineage>
        <taxon>Eukaryota</taxon>
        <taxon>Metazoa</taxon>
        <taxon>Cnidaria</taxon>
        <taxon>Anthozoa</taxon>
        <taxon>Hexacorallia</taxon>
        <taxon>Scleractinia</taxon>
        <taxon>Astrocoeniina</taxon>
        <taxon>Pocilloporidae</taxon>
        <taxon>Stylophora</taxon>
    </lineage>
</organism>
<evidence type="ECO:0000313" key="2">
    <source>
        <dbReference type="EMBL" id="PFX23448.1"/>
    </source>
</evidence>
<protein>
    <submittedName>
        <fullName evidence="2">RNA-directed DNA polymerase from mobile element jockey</fullName>
    </submittedName>
</protein>
<keyword evidence="3" id="KW-1185">Reference proteome</keyword>
<evidence type="ECO:0000259" key="1">
    <source>
        <dbReference type="Pfam" id="PF00078"/>
    </source>
</evidence>
<dbReference type="Proteomes" id="UP000225706">
    <property type="component" value="Unassembled WGS sequence"/>
</dbReference>
<sequence>MIAGKRGWIYSLRQCISVFRSGDTTTNLILPGFQQKSLSSVGRKKHLFRKAKRVNTDFLWMRYRALNNSVKKECHAAMLNYINDLVDELATNNNSKPFWSFVKSMRKGSNNLVSLNIDGVTLSNDLGIAESMNDFFSSVFTSEDCDNFPEFEYVTNINSKLSNILCNTVEVEKLSKNLNIYKSPGPDNLPPRILKECASVLSSPLCLFFNRSFSTRKLPRLWKLANITPLLKKGRISSTVKLYADDTKVYRDISDIARDTNILQSDLFHLKTWSEVWQLNFNVNKFIEKVVALQLVDYIDNNGLYEVFQSAYRANHSTETALLRVYNDIAISIDNQKSVVLVLLDLPAASDTVDHSLLLSRLSARFGICDQALDWFHSYLSYRTQCVRIQDVSSDVHALPYRVRQGSVLGPLLYSLYPSPLAETKKITMNGGVALKTSRRGHKAWVTIPYIRGLSENIKNILKEHGVTAFYKPQNTLRQQLVKAEDKQPFEKRSNLVYGVTCVGKGCTETYVGETLQSIRARLKQHQRLNYNPAQNSAVYCHLKDTGHVLVSKGVKIPDKERDWRRRGLKEAIWEMVEDPTLNRKGGLRFSLSHTWDRALVYVLRHLSHDSDLPFD</sequence>
<name>A0A2B4S4G4_STYPI</name>
<dbReference type="PANTHER" id="PTHR47510:SF3">
    <property type="entry name" value="ENDO_EXONUCLEASE_PHOSPHATASE DOMAIN-CONTAINING PROTEIN"/>
    <property type="match status" value="1"/>
</dbReference>
<evidence type="ECO:0000313" key="3">
    <source>
        <dbReference type="Proteomes" id="UP000225706"/>
    </source>
</evidence>
<dbReference type="Pfam" id="PF00078">
    <property type="entry name" value="RVT_1"/>
    <property type="match status" value="1"/>
</dbReference>
<keyword evidence="2" id="KW-0695">RNA-directed DNA polymerase</keyword>
<feature type="domain" description="Reverse transcriptase" evidence="1">
    <location>
        <begin position="285"/>
        <end position="419"/>
    </location>
</feature>
<comment type="caution">
    <text evidence="2">The sequence shown here is derived from an EMBL/GenBank/DDBJ whole genome shotgun (WGS) entry which is preliminary data.</text>
</comment>
<dbReference type="OrthoDB" id="5985347at2759"/>
<dbReference type="EMBL" id="LSMT01000207">
    <property type="protein sequence ID" value="PFX23448.1"/>
    <property type="molecule type" value="Genomic_DNA"/>
</dbReference>
<dbReference type="STRING" id="50429.A0A2B4S4G4"/>
<reference evidence="3" key="1">
    <citation type="journal article" date="2017" name="bioRxiv">
        <title>Comparative analysis of the genomes of Stylophora pistillata and Acropora digitifera provides evidence for extensive differences between species of corals.</title>
        <authorList>
            <person name="Voolstra C.R."/>
            <person name="Li Y."/>
            <person name="Liew Y.J."/>
            <person name="Baumgarten S."/>
            <person name="Zoccola D."/>
            <person name="Flot J.-F."/>
            <person name="Tambutte S."/>
            <person name="Allemand D."/>
            <person name="Aranda M."/>
        </authorList>
    </citation>
    <scope>NUCLEOTIDE SEQUENCE [LARGE SCALE GENOMIC DNA]</scope>
</reference>
<dbReference type="GO" id="GO:0003964">
    <property type="term" value="F:RNA-directed DNA polymerase activity"/>
    <property type="evidence" value="ECO:0007669"/>
    <property type="project" value="UniProtKB-KW"/>
</dbReference>
<keyword evidence="2" id="KW-0808">Transferase</keyword>
<dbReference type="AlphaFoldDB" id="A0A2B4S4G4"/>
<accession>A0A2B4S4G4</accession>
<proteinExistence type="predicted"/>
<gene>
    <name evidence="2" type="primary">pol</name>
    <name evidence="2" type="ORF">AWC38_SpisGene12001</name>
</gene>
<dbReference type="InterPro" id="IPR000477">
    <property type="entry name" value="RT_dom"/>
</dbReference>